<protein>
    <submittedName>
        <fullName evidence="1">Uncharacterized protein</fullName>
    </submittedName>
</protein>
<name>A0A5C6B2H4_9BACT</name>
<keyword evidence="2" id="KW-1185">Reference proteome</keyword>
<dbReference type="InterPro" id="IPR016024">
    <property type="entry name" value="ARM-type_fold"/>
</dbReference>
<evidence type="ECO:0000313" key="2">
    <source>
        <dbReference type="Proteomes" id="UP000320176"/>
    </source>
</evidence>
<proteinExistence type="predicted"/>
<evidence type="ECO:0000313" key="1">
    <source>
        <dbReference type="EMBL" id="TWU05642.1"/>
    </source>
</evidence>
<dbReference type="EMBL" id="SJPN01000002">
    <property type="protein sequence ID" value="TWU05642.1"/>
    <property type="molecule type" value="Genomic_DNA"/>
</dbReference>
<reference evidence="1 2" key="1">
    <citation type="submission" date="2019-02" db="EMBL/GenBank/DDBJ databases">
        <title>Deep-cultivation of Planctomycetes and their phenomic and genomic characterization uncovers novel biology.</title>
        <authorList>
            <person name="Wiegand S."/>
            <person name="Jogler M."/>
            <person name="Boedeker C."/>
            <person name="Pinto D."/>
            <person name="Vollmers J."/>
            <person name="Rivas-Marin E."/>
            <person name="Kohn T."/>
            <person name="Peeters S.H."/>
            <person name="Heuer A."/>
            <person name="Rast P."/>
            <person name="Oberbeckmann S."/>
            <person name="Bunk B."/>
            <person name="Jeske O."/>
            <person name="Meyerdierks A."/>
            <person name="Storesund J.E."/>
            <person name="Kallscheuer N."/>
            <person name="Luecker S."/>
            <person name="Lage O.M."/>
            <person name="Pohl T."/>
            <person name="Merkel B.J."/>
            <person name="Hornburger P."/>
            <person name="Mueller R.-W."/>
            <person name="Bruemmer F."/>
            <person name="Labrenz M."/>
            <person name="Spormann A.M."/>
            <person name="Op Den Camp H."/>
            <person name="Overmann J."/>
            <person name="Amann R."/>
            <person name="Jetten M.S.M."/>
            <person name="Mascher T."/>
            <person name="Medema M.H."/>
            <person name="Devos D.P."/>
            <person name="Kaster A.-K."/>
            <person name="Ovreas L."/>
            <person name="Rohde M."/>
            <person name="Galperin M.Y."/>
            <person name="Jogler C."/>
        </authorList>
    </citation>
    <scope>NUCLEOTIDE SEQUENCE [LARGE SCALE GENOMIC DNA]</scope>
    <source>
        <strain evidence="1 2">Pla52n</strain>
    </source>
</reference>
<sequence length="631" mass="68393">MLMRPRFFTCSLPATILCLGMLLIPVLPRHASAQGLLAPAPATPDPVDTRNSDLLEKADPLVDQLNDRAALGGTDLAVAIASLVRIGEWPAALRWLAKVDGVQDQNQLAQMAKVIGPNVLLKLSSRRELGDAERSTIKKLFDAAKSSAEDKGKIAAAITDIASPSVDKRLAAIRTLLQGGNASVAALAAAAAKNQSPEARDEILRTLLAIDPRGINAIEQLAMYGPPAARENALLSLIRLGASESQSHCVSALYAQEATNRERQIAADALREAGVSVGRQQAVTFLLHELERLSGIAEQTPNDPQQTMLWSLAENRTEVVVQRCQQMLAAYRDVYDAAARLNRLGGLPIDVARRALLGELSYQVVIDADWGMPDQIAAISAKYPENTSAAELLTGLAMANAQQNVPVAVGMLRLLSNPAGGLSPDELLRADGASMTPLVQSVQNPIPRVRYEAGEVIAGLDDSLPYAGSSYVRQCWAEMSRLGDRPVAILVETRPDVILQQSSILAQMGFRTEPVQSVRELEREVALGGDLRMILAKTELWDMPPVELIDRVRRLPEGRRLPVVFYGQEFDGIDTGRWDAESILVEMPATPSAFAEIRSRISTLQRLPDLTVLDRQHYRQVATEAIKASAK</sequence>
<dbReference type="OrthoDB" id="230059at2"/>
<dbReference type="SUPFAM" id="SSF48371">
    <property type="entry name" value="ARM repeat"/>
    <property type="match status" value="1"/>
</dbReference>
<dbReference type="AlphaFoldDB" id="A0A5C6B2H4"/>
<accession>A0A5C6B2H4</accession>
<gene>
    <name evidence="1" type="ORF">Pla52n_13570</name>
</gene>
<organism evidence="1 2">
    <name type="scientific">Stieleria varia</name>
    <dbReference type="NCBI Taxonomy" id="2528005"/>
    <lineage>
        <taxon>Bacteria</taxon>
        <taxon>Pseudomonadati</taxon>
        <taxon>Planctomycetota</taxon>
        <taxon>Planctomycetia</taxon>
        <taxon>Pirellulales</taxon>
        <taxon>Pirellulaceae</taxon>
        <taxon>Stieleria</taxon>
    </lineage>
</organism>
<comment type="caution">
    <text evidence="1">The sequence shown here is derived from an EMBL/GenBank/DDBJ whole genome shotgun (WGS) entry which is preliminary data.</text>
</comment>
<dbReference type="Gene3D" id="1.25.10.10">
    <property type="entry name" value="Leucine-rich Repeat Variant"/>
    <property type="match status" value="1"/>
</dbReference>
<dbReference type="InterPro" id="IPR011989">
    <property type="entry name" value="ARM-like"/>
</dbReference>
<dbReference type="Proteomes" id="UP000320176">
    <property type="component" value="Unassembled WGS sequence"/>
</dbReference>
<dbReference type="RefSeq" id="WP_146518861.1">
    <property type="nucleotide sequence ID" value="NZ_CP151726.1"/>
</dbReference>